<dbReference type="SUPFAM" id="SSF161098">
    <property type="entry name" value="MetI-like"/>
    <property type="match status" value="1"/>
</dbReference>
<dbReference type="AlphaFoldDB" id="A0A211ZPT7"/>
<dbReference type="PROSITE" id="PS50928">
    <property type="entry name" value="ABC_TM1"/>
    <property type="match status" value="1"/>
</dbReference>
<keyword evidence="13" id="KW-1185">Reference proteome</keyword>
<keyword evidence="6 9" id="KW-0812">Transmembrane</keyword>
<keyword evidence="7 9" id="KW-1133">Transmembrane helix</keyword>
<feature type="domain" description="ABC transmembrane type-1" evidence="11">
    <location>
        <begin position="77"/>
        <end position="268"/>
    </location>
</feature>
<comment type="subunit">
    <text evidence="2 10">The complex is composed of two ATP-binding proteins (UgpC), two transmembrane proteins (UgpA and UgpE) and a solute-binding protein (UgpB).</text>
</comment>
<dbReference type="Pfam" id="PF00528">
    <property type="entry name" value="BPD_transp_1"/>
    <property type="match status" value="1"/>
</dbReference>
<dbReference type="PANTHER" id="PTHR43744:SF8">
    <property type="entry name" value="SN-GLYCEROL-3-PHOSPHATE TRANSPORT SYSTEM PERMEASE PROTEIN UGPE"/>
    <property type="match status" value="1"/>
</dbReference>
<comment type="similarity">
    <text evidence="9">Belongs to the binding-protein-dependent transport system permease family.</text>
</comment>
<dbReference type="InterPro" id="IPR035906">
    <property type="entry name" value="MetI-like_sf"/>
</dbReference>
<evidence type="ECO:0000256" key="6">
    <source>
        <dbReference type="ARBA" id="ARBA00022692"/>
    </source>
</evidence>
<feature type="transmembrane region" description="Helical" evidence="9">
    <location>
        <begin position="21"/>
        <end position="40"/>
    </location>
</feature>
<evidence type="ECO:0000256" key="9">
    <source>
        <dbReference type="RuleBase" id="RU363032"/>
    </source>
</evidence>
<evidence type="ECO:0000256" key="2">
    <source>
        <dbReference type="ARBA" id="ARBA00011557"/>
    </source>
</evidence>
<name>A0A211ZPT7_9PROT</name>
<dbReference type="Gene3D" id="1.10.3720.10">
    <property type="entry name" value="MetI-like"/>
    <property type="match status" value="1"/>
</dbReference>
<evidence type="ECO:0000256" key="8">
    <source>
        <dbReference type="ARBA" id="ARBA00023136"/>
    </source>
</evidence>
<proteinExistence type="inferred from homology"/>
<evidence type="ECO:0000313" key="13">
    <source>
        <dbReference type="Proteomes" id="UP000196655"/>
    </source>
</evidence>
<evidence type="ECO:0000256" key="5">
    <source>
        <dbReference type="ARBA" id="ARBA00022475"/>
    </source>
</evidence>
<gene>
    <name evidence="10" type="primary">ugpE</name>
    <name evidence="12" type="ORF">BWR60_10355</name>
</gene>
<keyword evidence="4 9" id="KW-0813">Transport</keyword>
<evidence type="ECO:0000259" key="11">
    <source>
        <dbReference type="PROSITE" id="PS50928"/>
    </source>
</evidence>
<dbReference type="Proteomes" id="UP000196655">
    <property type="component" value="Unassembled WGS sequence"/>
</dbReference>
<dbReference type="RefSeq" id="WP_088150942.1">
    <property type="nucleotide sequence ID" value="NZ_NHON01000015.1"/>
</dbReference>
<dbReference type="GO" id="GO:0005886">
    <property type="term" value="C:plasma membrane"/>
    <property type="evidence" value="ECO:0007669"/>
    <property type="project" value="UniProtKB-SubCell"/>
</dbReference>
<dbReference type="CDD" id="cd06261">
    <property type="entry name" value="TM_PBP2"/>
    <property type="match status" value="1"/>
</dbReference>
<sequence>MYPLPIDRAGPGARIAYRGSIGVVLLLWLLPLLAILLTSVRSLDDLSAGNYWGWPSRIDLLENYRAVFTDTPILRFMLNSLIITVPSVIGVLILSTFAGYVLSRHRFPGHMLVFAIFVGGNFVPHQILMIPVRDLMVQLGLYDTFAALIVFHIAFQTGFATLFMRNFIARLPHELFEAARAEGASPAQILAHVVVPLLRPALAALAILTFTFVWNDYFWALVLAQSDAVKPVTFGLATLRGQYVSVWNLISAATVVVAIPPVVMFFLMQRHFIAGLTMGAVKG</sequence>
<dbReference type="PANTHER" id="PTHR43744">
    <property type="entry name" value="ABC TRANSPORTER PERMEASE PROTEIN MG189-RELATED-RELATED"/>
    <property type="match status" value="1"/>
</dbReference>
<comment type="subcellular location">
    <subcellularLocation>
        <location evidence="10">Cell inner membrane</location>
        <topology evidence="10">Multi-pass membrane protein</topology>
    </subcellularLocation>
    <subcellularLocation>
        <location evidence="1 9">Cell membrane</location>
        <topology evidence="1 9">Multi-pass membrane protein</topology>
    </subcellularLocation>
</comment>
<feature type="transmembrane region" description="Helical" evidence="9">
    <location>
        <begin position="144"/>
        <end position="168"/>
    </location>
</feature>
<comment type="function">
    <text evidence="10">Part of the ABC transporter complex UgpBAEC involved in sn-glycerol-3-phosphate (G3P) import. Probably responsible for the translocation of the substrate across the membrane.</text>
</comment>
<evidence type="ECO:0000313" key="12">
    <source>
        <dbReference type="EMBL" id="OWJ67194.1"/>
    </source>
</evidence>
<dbReference type="InterPro" id="IPR000515">
    <property type="entry name" value="MetI-like"/>
</dbReference>
<feature type="transmembrane region" description="Helical" evidence="9">
    <location>
        <begin position="189"/>
        <end position="214"/>
    </location>
</feature>
<evidence type="ECO:0000256" key="4">
    <source>
        <dbReference type="ARBA" id="ARBA00022448"/>
    </source>
</evidence>
<dbReference type="OrthoDB" id="9815445at2"/>
<dbReference type="EMBL" id="NHON01000015">
    <property type="protein sequence ID" value="OWJ67194.1"/>
    <property type="molecule type" value="Genomic_DNA"/>
</dbReference>
<keyword evidence="10" id="KW-0997">Cell inner membrane</keyword>
<protein>
    <recommendedName>
        <fullName evidence="3 10">sn-glycerol-3-phosphate transport system permease protein UgpE</fullName>
    </recommendedName>
</protein>
<reference evidence="13" key="1">
    <citation type="submission" date="2017-05" db="EMBL/GenBank/DDBJ databases">
        <authorList>
            <person name="Macchi M."/>
            <person name="Festa S."/>
            <person name="Coppotelli B.M."/>
            <person name="Morelli I.S."/>
        </authorList>
    </citation>
    <scope>NUCLEOTIDE SEQUENCE [LARGE SCALE GENOMIC DNA]</scope>
    <source>
        <strain evidence="13">I</strain>
    </source>
</reference>
<accession>A0A211ZPT7</accession>
<keyword evidence="5 10" id="KW-1003">Cell membrane</keyword>
<feature type="transmembrane region" description="Helical" evidence="9">
    <location>
        <begin position="246"/>
        <end position="268"/>
    </location>
</feature>
<feature type="transmembrane region" description="Helical" evidence="9">
    <location>
        <begin position="112"/>
        <end position="132"/>
    </location>
</feature>
<comment type="caution">
    <text evidence="12">The sequence shown here is derived from an EMBL/GenBank/DDBJ whole genome shotgun (WGS) entry which is preliminary data.</text>
</comment>
<dbReference type="GO" id="GO:0055085">
    <property type="term" value="P:transmembrane transport"/>
    <property type="evidence" value="ECO:0007669"/>
    <property type="project" value="InterPro"/>
</dbReference>
<evidence type="ECO:0000256" key="7">
    <source>
        <dbReference type="ARBA" id="ARBA00022989"/>
    </source>
</evidence>
<evidence type="ECO:0000256" key="1">
    <source>
        <dbReference type="ARBA" id="ARBA00004651"/>
    </source>
</evidence>
<keyword evidence="8 9" id="KW-0472">Membrane</keyword>
<organism evidence="12 13">
    <name type="scientific">Inquilinus limosus</name>
    <dbReference type="NCBI Taxonomy" id="171674"/>
    <lineage>
        <taxon>Bacteria</taxon>
        <taxon>Pseudomonadati</taxon>
        <taxon>Pseudomonadota</taxon>
        <taxon>Alphaproteobacteria</taxon>
        <taxon>Rhodospirillales</taxon>
        <taxon>Rhodospirillaceae</taxon>
        <taxon>Inquilinus</taxon>
    </lineage>
</organism>
<evidence type="ECO:0000256" key="3">
    <source>
        <dbReference type="ARBA" id="ARBA00020515"/>
    </source>
</evidence>
<feature type="transmembrane region" description="Helical" evidence="9">
    <location>
        <begin position="76"/>
        <end position="100"/>
    </location>
</feature>
<evidence type="ECO:0000256" key="10">
    <source>
        <dbReference type="RuleBase" id="RU363056"/>
    </source>
</evidence>